<feature type="compositionally biased region" description="Basic and acidic residues" evidence="2">
    <location>
        <begin position="1"/>
        <end position="10"/>
    </location>
</feature>
<evidence type="ECO:0000256" key="1">
    <source>
        <dbReference type="ARBA" id="ARBA00022786"/>
    </source>
</evidence>
<dbReference type="InterPro" id="IPR001394">
    <property type="entry name" value="Peptidase_C19_UCH"/>
</dbReference>
<dbReference type="EMBL" id="VXIV02000972">
    <property type="protein sequence ID" value="KAF6034904.1"/>
    <property type="molecule type" value="Genomic_DNA"/>
</dbReference>
<dbReference type="Pfam" id="PF00443">
    <property type="entry name" value="UCH"/>
    <property type="match status" value="1"/>
</dbReference>
<feature type="region of interest" description="Disordered" evidence="2">
    <location>
        <begin position="1"/>
        <end position="47"/>
    </location>
</feature>
<dbReference type="InterPro" id="IPR038765">
    <property type="entry name" value="Papain-like_cys_pep_sf"/>
</dbReference>
<dbReference type="Gene3D" id="3.10.20.90">
    <property type="entry name" value="Phosphatidylinositol 3-kinase Catalytic Subunit, Chain A, domain 1"/>
    <property type="match status" value="1"/>
</dbReference>
<dbReference type="PROSITE" id="PS50235">
    <property type="entry name" value="USP_3"/>
    <property type="match status" value="1"/>
</dbReference>
<reference evidence="4" key="1">
    <citation type="submission" date="2020-06" db="EMBL/GenBank/DDBJ databases">
        <title>Draft genome of Bugula neritina, a colonial animal packing powerful symbionts and potential medicines.</title>
        <authorList>
            <person name="Rayko M."/>
        </authorList>
    </citation>
    <scope>NUCLEOTIDE SEQUENCE [LARGE SCALE GENOMIC DNA]</scope>
    <source>
        <strain evidence="4">Kwan_BN1</strain>
    </source>
</reference>
<dbReference type="PANTHER" id="PTHR24006:SF644">
    <property type="entry name" value="UBIQUITIN CARBOXYL-TERMINAL HYDROLASE 7"/>
    <property type="match status" value="1"/>
</dbReference>
<keyword evidence="1" id="KW-0833">Ubl conjugation pathway</keyword>
<gene>
    <name evidence="4" type="ORF">EB796_006796</name>
</gene>
<feature type="region of interest" description="Disordered" evidence="2">
    <location>
        <begin position="791"/>
        <end position="811"/>
    </location>
</feature>
<dbReference type="OrthoDB" id="289038at2759"/>
<dbReference type="GO" id="GO:0005829">
    <property type="term" value="C:cytosol"/>
    <property type="evidence" value="ECO:0007669"/>
    <property type="project" value="TreeGrafter"/>
</dbReference>
<feature type="compositionally biased region" description="Low complexity" evidence="2">
    <location>
        <begin position="618"/>
        <end position="633"/>
    </location>
</feature>
<sequence length="981" mass="110961">MESPKKRPFLEENPLTCQSTGRPTKKLKSDSETSGSGKENKGVSSCPLPRGLYNESNTCYLNSLIQVLFHIQAFRQLIFSFTPRQSHKKLSVLESLQWLFLELEEGRDDNKVVTTNRLTKAFGWTSINRGLQQDVHEFMQMLFNSLEKELHPHDFHSLSSLFAGKVQRDITCDKVGYKSRKTENIMGLSLSTASHINTERSLASMFKSEQLEMTIEGQGRQTVELSSSLTALPKVLLLTLNRLTYDPTEQAVVKVTDHFEYRESLELSGYTYTLHSAVVHEGGAESGHYYCYISPQCDHTVCYHTVLRAMVQVNDAEVVTSYTTSAIRENYGKRSCLLGPTAYLLTYIRTDCGEEFFRPKTVDIPESLRVRINDVKNVEQLRQERLRTAHLYTTVSMVPWAMLLHHSGYDVCDRLSMDDMHKQGEGAQEAGLVTMRVMKTSTVAELVASYDSSMNESNCRLWAFTDRESADGWAVHRPDKLVKCWTKTIAEVSQMKCPFYLFMEKVGVADHPTVLSETQLSAFVKIYSKNTERVSLELHLILDIDITIGDLKYKILQLCGVEGQSGEGILYQEFSSMSTEAVHCEDSTELYEALDSHLLRHGTVFILEVSGVRKRTESITPSSHSDSSSSAVSAKQDGGSAADYMRRLGNKVTVSWYNKDTKYTPSQDGDFTLPLSLDMKLCDVTAMLANHLHCGSRQLRVFEARRDQGYPQLSQHKAYDSLSSNNLLTPLYKQVQHSPLWRHAAVLFYQQLPMSIEEMEVRYTLSCLFVSQDLLSVRTITLYPLKQKSALTDSQNSGSSETGEDSSPSPTTVSYLLQLARKELCLDHPLRLLSLTGKRISKICKEDHLISSLLKEELRLEEIPESEEDIEMEFTKVLASVVLDSAYLVRRGVSTHPFLLVVDRSDTGDLIRNKICERLKISDDWKHKMELKLVIPGKVSTPLPDGKLAVRDWANLAYDDDTGSYEGCNYIKITDRLQVTL</sequence>
<dbReference type="Gene3D" id="3.90.70.10">
    <property type="entry name" value="Cysteine proteinases"/>
    <property type="match status" value="1"/>
</dbReference>
<evidence type="ECO:0000313" key="4">
    <source>
        <dbReference type="EMBL" id="KAF6034904.1"/>
    </source>
</evidence>
<comment type="caution">
    <text evidence="4">The sequence shown here is derived from an EMBL/GenBank/DDBJ whole genome shotgun (WGS) entry which is preliminary data.</text>
</comment>
<dbReference type="SUPFAM" id="SSF54001">
    <property type="entry name" value="Cysteine proteinases"/>
    <property type="match status" value="1"/>
</dbReference>
<organism evidence="4 5">
    <name type="scientific">Bugula neritina</name>
    <name type="common">Brown bryozoan</name>
    <name type="synonym">Sertularia neritina</name>
    <dbReference type="NCBI Taxonomy" id="10212"/>
    <lineage>
        <taxon>Eukaryota</taxon>
        <taxon>Metazoa</taxon>
        <taxon>Spiralia</taxon>
        <taxon>Lophotrochozoa</taxon>
        <taxon>Bryozoa</taxon>
        <taxon>Gymnolaemata</taxon>
        <taxon>Cheilostomatida</taxon>
        <taxon>Flustrina</taxon>
        <taxon>Buguloidea</taxon>
        <taxon>Bugulidae</taxon>
        <taxon>Bugula</taxon>
    </lineage>
</organism>
<proteinExistence type="predicted"/>
<dbReference type="AlphaFoldDB" id="A0A7J7KAD0"/>
<keyword evidence="5" id="KW-1185">Reference proteome</keyword>
<feature type="region of interest" description="Disordered" evidence="2">
    <location>
        <begin position="617"/>
        <end position="638"/>
    </location>
</feature>
<dbReference type="GO" id="GO:0004843">
    <property type="term" value="F:cysteine-type deubiquitinase activity"/>
    <property type="evidence" value="ECO:0007669"/>
    <property type="project" value="InterPro"/>
</dbReference>
<feature type="domain" description="USP" evidence="3">
    <location>
        <begin position="50"/>
        <end position="350"/>
    </location>
</feature>
<dbReference type="PANTHER" id="PTHR24006">
    <property type="entry name" value="UBIQUITIN CARBOXYL-TERMINAL HYDROLASE"/>
    <property type="match status" value="1"/>
</dbReference>
<protein>
    <submittedName>
        <fullName evidence="4">USP7</fullName>
    </submittedName>
</protein>
<evidence type="ECO:0000313" key="5">
    <source>
        <dbReference type="Proteomes" id="UP000593567"/>
    </source>
</evidence>
<dbReference type="GO" id="GO:0031647">
    <property type="term" value="P:regulation of protein stability"/>
    <property type="evidence" value="ECO:0007669"/>
    <property type="project" value="TreeGrafter"/>
</dbReference>
<dbReference type="InterPro" id="IPR024729">
    <property type="entry name" value="USP7_ICP0-binding_dom"/>
</dbReference>
<evidence type="ECO:0000259" key="3">
    <source>
        <dbReference type="PROSITE" id="PS50235"/>
    </source>
</evidence>
<accession>A0A7J7KAD0</accession>
<dbReference type="InterPro" id="IPR028889">
    <property type="entry name" value="USP"/>
</dbReference>
<dbReference type="GO" id="GO:0005634">
    <property type="term" value="C:nucleus"/>
    <property type="evidence" value="ECO:0007669"/>
    <property type="project" value="TreeGrafter"/>
</dbReference>
<name>A0A7J7KAD0_BUGNE</name>
<dbReference type="GO" id="GO:0016579">
    <property type="term" value="P:protein deubiquitination"/>
    <property type="evidence" value="ECO:0007669"/>
    <property type="project" value="InterPro"/>
</dbReference>
<evidence type="ECO:0000256" key="2">
    <source>
        <dbReference type="SAM" id="MobiDB-lite"/>
    </source>
</evidence>
<dbReference type="Pfam" id="PF12436">
    <property type="entry name" value="USP7_ICP0_bdg"/>
    <property type="match status" value="1"/>
</dbReference>
<dbReference type="InterPro" id="IPR050164">
    <property type="entry name" value="Peptidase_C19"/>
</dbReference>
<dbReference type="Proteomes" id="UP000593567">
    <property type="component" value="Unassembled WGS sequence"/>
</dbReference>